<dbReference type="PANTHER" id="PTHR33434">
    <property type="entry name" value="DEGV DOMAIN-CONTAINING PROTEIN DR_1986-RELATED"/>
    <property type="match status" value="1"/>
</dbReference>
<keyword evidence="1" id="KW-0446">Lipid-binding</keyword>
<evidence type="ECO:0000313" key="3">
    <source>
        <dbReference type="Proteomes" id="UP000051448"/>
    </source>
</evidence>
<dbReference type="InterPro" id="IPR050270">
    <property type="entry name" value="DegV_domain_contain"/>
</dbReference>
<dbReference type="Gene3D" id="3.40.50.10170">
    <property type="match status" value="1"/>
</dbReference>
<dbReference type="SUPFAM" id="SSF82549">
    <property type="entry name" value="DAK1/DegV-like"/>
    <property type="match status" value="1"/>
</dbReference>
<dbReference type="STRING" id="1423759.FC92_GL000364"/>
<sequence>MLINKNRLKNEGVYRMTKSIKILTDSSIQLTPEELKKYSINVIPLSVEIEGKTFVDGEDISRQELIDHLRAGRFPKTSQPALGKFVEMYDELGADGSSVLAIMISDVLSGTCATAQTAADMTNTEVTVINSKSTDRGLAYQVIAAAKDLEAGKSIAEIKKHCLEVHKRTRVNVLIDNLDCLVKGGRVSRLAGTLTKLINLKVIVELGDKSLDPVVKGRSKKTFVKFCEDLAKRHVDNPIVDLALSHVDPEPEFIERLKKTILGEESHVPSLTKLTSPIIMTHTGLNAIGVITLSEKEDL</sequence>
<dbReference type="PATRIC" id="fig|1423759.3.peg.390"/>
<dbReference type="Gene3D" id="3.30.1180.10">
    <property type="match status" value="1"/>
</dbReference>
<dbReference type="InterPro" id="IPR043168">
    <property type="entry name" value="DegV_C"/>
</dbReference>
<proteinExistence type="predicted"/>
<keyword evidence="3" id="KW-1185">Reference proteome</keyword>
<accession>A0A0R1MGV1</accession>
<dbReference type="AlphaFoldDB" id="A0A0R1MGV1"/>
<dbReference type="PANTHER" id="PTHR33434:SF8">
    <property type="entry name" value="DEGV DOMAIN-CONTAINING PROTEIN SPR1019"/>
    <property type="match status" value="1"/>
</dbReference>
<dbReference type="NCBIfam" id="TIGR00762">
    <property type="entry name" value="DegV"/>
    <property type="match status" value="1"/>
</dbReference>
<name>A0A0R1MGV1_9LACO</name>
<dbReference type="Proteomes" id="UP000051448">
    <property type="component" value="Unassembled WGS sequence"/>
</dbReference>
<dbReference type="PROSITE" id="PS51482">
    <property type="entry name" value="DEGV"/>
    <property type="match status" value="1"/>
</dbReference>
<gene>
    <name evidence="2" type="ORF">FC92_GL000364</name>
</gene>
<evidence type="ECO:0000313" key="2">
    <source>
        <dbReference type="EMBL" id="KRL06841.1"/>
    </source>
</evidence>
<dbReference type="GO" id="GO:0008289">
    <property type="term" value="F:lipid binding"/>
    <property type="evidence" value="ECO:0007669"/>
    <property type="project" value="UniProtKB-KW"/>
</dbReference>
<dbReference type="Pfam" id="PF02645">
    <property type="entry name" value="DegV"/>
    <property type="match status" value="1"/>
</dbReference>
<reference evidence="2 3" key="1">
    <citation type="journal article" date="2015" name="Genome Announc.">
        <title>Expanding the biotechnology potential of lactobacilli through comparative genomics of 213 strains and associated genera.</title>
        <authorList>
            <person name="Sun Z."/>
            <person name="Harris H.M."/>
            <person name="McCann A."/>
            <person name="Guo C."/>
            <person name="Argimon S."/>
            <person name="Zhang W."/>
            <person name="Yang X."/>
            <person name="Jeffery I.B."/>
            <person name="Cooney J.C."/>
            <person name="Kagawa T.F."/>
            <person name="Liu W."/>
            <person name="Song Y."/>
            <person name="Salvetti E."/>
            <person name="Wrobel A."/>
            <person name="Rasinkangas P."/>
            <person name="Parkhill J."/>
            <person name="Rea M.C."/>
            <person name="O'Sullivan O."/>
            <person name="Ritari J."/>
            <person name="Douillard F.P."/>
            <person name="Paul Ross R."/>
            <person name="Yang R."/>
            <person name="Briner A.E."/>
            <person name="Felis G.E."/>
            <person name="de Vos W.M."/>
            <person name="Barrangou R."/>
            <person name="Klaenhammer T.R."/>
            <person name="Caufield P.W."/>
            <person name="Cui Y."/>
            <person name="Zhang H."/>
            <person name="O'Toole P.W."/>
        </authorList>
    </citation>
    <scope>NUCLEOTIDE SEQUENCE [LARGE SCALE GENOMIC DNA]</scope>
    <source>
        <strain evidence="2 3">DSM 19519</strain>
    </source>
</reference>
<organism evidence="2 3">
    <name type="scientific">Liquorilactobacillus hordei DSM 19519</name>
    <dbReference type="NCBI Taxonomy" id="1423759"/>
    <lineage>
        <taxon>Bacteria</taxon>
        <taxon>Bacillati</taxon>
        <taxon>Bacillota</taxon>
        <taxon>Bacilli</taxon>
        <taxon>Lactobacillales</taxon>
        <taxon>Lactobacillaceae</taxon>
        <taxon>Liquorilactobacillus</taxon>
    </lineage>
</organism>
<dbReference type="InterPro" id="IPR003797">
    <property type="entry name" value="DegV"/>
</dbReference>
<dbReference type="EMBL" id="AZDX01000013">
    <property type="protein sequence ID" value="KRL06841.1"/>
    <property type="molecule type" value="Genomic_DNA"/>
</dbReference>
<comment type="caution">
    <text evidence="2">The sequence shown here is derived from an EMBL/GenBank/DDBJ whole genome shotgun (WGS) entry which is preliminary data.</text>
</comment>
<protein>
    <submittedName>
        <fullName evidence="2">DegV family protein</fullName>
    </submittedName>
</protein>
<evidence type="ECO:0000256" key="1">
    <source>
        <dbReference type="ARBA" id="ARBA00023121"/>
    </source>
</evidence>